<dbReference type="EMBL" id="JBJQND010000013">
    <property type="protein sequence ID" value="KAL3857559.1"/>
    <property type="molecule type" value="Genomic_DNA"/>
</dbReference>
<evidence type="ECO:0000313" key="3">
    <source>
        <dbReference type="Proteomes" id="UP001634394"/>
    </source>
</evidence>
<organism evidence="2 3">
    <name type="scientific">Sinanodonta woodiana</name>
    <name type="common">Chinese pond mussel</name>
    <name type="synonym">Anodonta woodiana</name>
    <dbReference type="NCBI Taxonomy" id="1069815"/>
    <lineage>
        <taxon>Eukaryota</taxon>
        <taxon>Metazoa</taxon>
        <taxon>Spiralia</taxon>
        <taxon>Lophotrochozoa</taxon>
        <taxon>Mollusca</taxon>
        <taxon>Bivalvia</taxon>
        <taxon>Autobranchia</taxon>
        <taxon>Heteroconchia</taxon>
        <taxon>Palaeoheterodonta</taxon>
        <taxon>Unionida</taxon>
        <taxon>Unionoidea</taxon>
        <taxon>Unionidae</taxon>
        <taxon>Unioninae</taxon>
        <taxon>Sinanodonta</taxon>
    </lineage>
</organism>
<evidence type="ECO:0000313" key="2">
    <source>
        <dbReference type="EMBL" id="KAL3857559.1"/>
    </source>
</evidence>
<sequence length="439" mass="50584">MNVDDMENVLTSYYCKTCMFYLIRNTPAFLWHPNNLMLCLDLCLKQLLSWVQCGNCPNYFVPNENMFLGKLEGPVQREIASILQELLRHNGRYLTKIHYDNIGVNLVRVYQSLHIEVQSADEKIIAQTIAYLLSVLNAFCFFSSYFNIWKISLFKSQYGPRKKIDNVVRSLVCSAAGIYLASQSLKPETYNQEKRIVAHKLLLWGSTSDVASGKLKLATFYLALGNLETMEEVLNQVVASFTDIVCEEGYTFYSTLSKMLHEDLSTAKFIQNYVAFKVCYNNSDIHIIPKVLIYEIFKSTGSELDVDVFKSRVFPIAEVQALIYLYFLQYQCFHLQGRVLQTCVALNNMTWVCNDYFAKATEILKSLTIIFDRQVVHTEIPERLKVLTTSLNLMAYCLKQNRRLMDAFKVFCASMKLTNQNNGAKWQIATFINYAFSLL</sequence>
<feature type="domain" description="Mab-21-like HhH/H2TH-like" evidence="1">
    <location>
        <begin position="5"/>
        <end position="70"/>
    </location>
</feature>
<dbReference type="PANTHER" id="PTHR10656:SF70">
    <property type="entry name" value="PROTEIN MAB-21-RELATED"/>
    <property type="match status" value="1"/>
</dbReference>
<dbReference type="Gene3D" id="1.10.1410.40">
    <property type="match status" value="1"/>
</dbReference>
<proteinExistence type="predicted"/>
<dbReference type="Pfam" id="PF20266">
    <property type="entry name" value="Mab-21_C"/>
    <property type="match status" value="1"/>
</dbReference>
<accession>A0ABD3V7G8</accession>
<dbReference type="AlphaFoldDB" id="A0ABD3V7G8"/>
<evidence type="ECO:0000259" key="1">
    <source>
        <dbReference type="Pfam" id="PF20266"/>
    </source>
</evidence>
<dbReference type="PANTHER" id="PTHR10656">
    <property type="entry name" value="CELL FATE DETERMINING PROTEIN MAB21-RELATED"/>
    <property type="match status" value="1"/>
</dbReference>
<protein>
    <recommendedName>
        <fullName evidence="1">Mab-21-like HhH/H2TH-like domain-containing protein</fullName>
    </recommendedName>
</protein>
<comment type="caution">
    <text evidence="2">The sequence shown here is derived from an EMBL/GenBank/DDBJ whole genome shotgun (WGS) entry which is preliminary data.</text>
</comment>
<dbReference type="Proteomes" id="UP001634394">
    <property type="component" value="Unassembled WGS sequence"/>
</dbReference>
<dbReference type="InterPro" id="IPR046906">
    <property type="entry name" value="Mab-21_HhH/H2TH-like"/>
</dbReference>
<gene>
    <name evidence="2" type="ORF">ACJMK2_012211</name>
</gene>
<name>A0ABD3V7G8_SINWO</name>
<keyword evidence="3" id="KW-1185">Reference proteome</keyword>
<reference evidence="2 3" key="1">
    <citation type="submission" date="2024-11" db="EMBL/GenBank/DDBJ databases">
        <title>Chromosome-level genome assembly of the freshwater bivalve Anodonta woodiana.</title>
        <authorList>
            <person name="Chen X."/>
        </authorList>
    </citation>
    <scope>NUCLEOTIDE SEQUENCE [LARGE SCALE GENOMIC DNA]</scope>
    <source>
        <strain evidence="2">MN2024</strain>
        <tissue evidence="2">Gills</tissue>
    </source>
</reference>